<dbReference type="SUPFAM" id="SSF47459">
    <property type="entry name" value="HLH, helix-loop-helix DNA-binding domain"/>
    <property type="match status" value="1"/>
</dbReference>
<feature type="compositionally biased region" description="Polar residues" evidence="1">
    <location>
        <begin position="855"/>
        <end position="872"/>
    </location>
</feature>
<dbReference type="Proteomes" id="UP001075354">
    <property type="component" value="Chromosome 3"/>
</dbReference>
<evidence type="ECO:0000313" key="3">
    <source>
        <dbReference type="Proteomes" id="UP001075354"/>
    </source>
</evidence>
<feature type="compositionally biased region" description="Polar residues" evidence="1">
    <location>
        <begin position="1249"/>
        <end position="1280"/>
    </location>
</feature>
<feature type="region of interest" description="Disordered" evidence="1">
    <location>
        <begin position="1146"/>
        <end position="1176"/>
    </location>
</feature>
<dbReference type="Gene3D" id="4.10.280.10">
    <property type="entry name" value="Helix-loop-helix DNA-binding domain"/>
    <property type="match status" value="1"/>
</dbReference>
<gene>
    <name evidence="2" type="ORF">ONE63_006555</name>
</gene>
<feature type="compositionally biased region" description="Low complexity" evidence="1">
    <location>
        <begin position="1156"/>
        <end position="1169"/>
    </location>
</feature>
<reference evidence="2" key="1">
    <citation type="submission" date="2022-12" db="EMBL/GenBank/DDBJ databases">
        <title>Chromosome-level genome assembly of the bean flower thrips Megalurothrips usitatus.</title>
        <authorList>
            <person name="Ma L."/>
            <person name="Liu Q."/>
            <person name="Li H."/>
            <person name="Cai W."/>
        </authorList>
    </citation>
    <scope>NUCLEOTIDE SEQUENCE</scope>
    <source>
        <strain evidence="2">Cailab_2022a</strain>
    </source>
</reference>
<feature type="region of interest" description="Disordered" evidence="1">
    <location>
        <begin position="855"/>
        <end position="885"/>
    </location>
</feature>
<accession>A0AAV7XUD8</accession>
<feature type="compositionally biased region" description="Polar residues" evidence="1">
    <location>
        <begin position="512"/>
        <end position="530"/>
    </location>
</feature>
<feature type="compositionally biased region" description="Low complexity" evidence="1">
    <location>
        <begin position="1683"/>
        <end position="1695"/>
    </location>
</feature>
<protein>
    <recommendedName>
        <fullName evidence="4">BHLH domain-containing protein</fullName>
    </recommendedName>
</protein>
<feature type="compositionally biased region" description="Polar residues" evidence="1">
    <location>
        <begin position="1296"/>
        <end position="1308"/>
    </location>
</feature>
<feature type="compositionally biased region" description="Polar residues" evidence="1">
    <location>
        <begin position="1146"/>
        <end position="1155"/>
    </location>
</feature>
<feature type="region of interest" description="Disordered" evidence="1">
    <location>
        <begin position="1237"/>
        <end position="1322"/>
    </location>
</feature>
<feature type="compositionally biased region" description="Basic and acidic residues" evidence="1">
    <location>
        <begin position="501"/>
        <end position="510"/>
    </location>
</feature>
<dbReference type="InterPro" id="IPR036638">
    <property type="entry name" value="HLH_DNA-bd_sf"/>
</dbReference>
<evidence type="ECO:0000313" key="2">
    <source>
        <dbReference type="EMBL" id="KAJ1529814.1"/>
    </source>
</evidence>
<evidence type="ECO:0000256" key="1">
    <source>
        <dbReference type="SAM" id="MobiDB-lite"/>
    </source>
</evidence>
<organism evidence="2 3">
    <name type="scientific">Megalurothrips usitatus</name>
    <name type="common">bean blossom thrips</name>
    <dbReference type="NCBI Taxonomy" id="439358"/>
    <lineage>
        <taxon>Eukaryota</taxon>
        <taxon>Metazoa</taxon>
        <taxon>Ecdysozoa</taxon>
        <taxon>Arthropoda</taxon>
        <taxon>Hexapoda</taxon>
        <taxon>Insecta</taxon>
        <taxon>Pterygota</taxon>
        <taxon>Neoptera</taxon>
        <taxon>Paraneoptera</taxon>
        <taxon>Thysanoptera</taxon>
        <taxon>Terebrantia</taxon>
        <taxon>Thripoidea</taxon>
        <taxon>Thripidae</taxon>
        <taxon>Megalurothrips</taxon>
    </lineage>
</organism>
<proteinExistence type="predicted"/>
<feature type="compositionally biased region" description="Basic and acidic residues" evidence="1">
    <location>
        <begin position="1238"/>
        <end position="1248"/>
    </location>
</feature>
<keyword evidence="3" id="KW-1185">Reference proteome</keyword>
<dbReference type="EMBL" id="JAPTSV010000003">
    <property type="protein sequence ID" value="KAJ1529814.1"/>
    <property type="molecule type" value="Genomic_DNA"/>
</dbReference>
<dbReference type="GO" id="GO:0046983">
    <property type="term" value="F:protein dimerization activity"/>
    <property type="evidence" value="ECO:0007669"/>
    <property type="project" value="InterPro"/>
</dbReference>
<feature type="compositionally biased region" description="Polar residues" evidence="1">
    <location>
        <begin position="1653"/>
        <end position="1664"/>
    </location>
</feature>
<feature type="region of interest" description="Disordered" evidence="1">
    <location>
        <begin position="318"/>
        <end position="340"/>
    </location>
</feature>
<feature type="region of interest" description="Disordered" evidence="1">
    <location>
        <begin position="501"/>
        <end position="530"/>
    </location>
</feature>
<feature type="region of interest" description="Disordered" evidence="1">
    <location>
        <begin position="1653"/>
        <end position="1698"/>
    </location>
</feature>
<comment type="caution">
    <text evidence="2">The sequence shown here is derived from an EMBL/GenBank/DDBJ whole genome shotgun (WGS) entry which is preliminary data.</text>
</comment>
<feature type="compositionally biased region" description="Basic and acidic residues" evidence="1">
    <location>
        <begin position="1281"/>
        <end position="1294"/>
    </location>
</feature>
<sequence length="1791" mass="194457">MGKKEASKGREWEKGRRDVLNQAFCDLYKALPSYVEGRTISKKTILIQALASICQLKEGKGVQDVQGTEQLESSAIQKWIHHILSKFSQLVLFLRVSNVEVPADYITLEAPPVCVRPDIVQLVSEIGTSIPGSCNQTQRNSAIQKQKQRVKLKNDRDDTISLMSDIDGCAAPKKVLPTTSVKAVPCSNFKSDFNTGLVTNPTMIQSNPVVVQPSPLQTQLLFTSGSPSAPLTSPLPLLVSVTSVKTVNPFILVQSNVMAPTPLSTQKVVCSANNARPIQPGPPNKALKKAKKVPIPSLKPKTVLRNISSQVTSRKFLKRDSRKIVPKTSGGANKDKSLKSSKGIRLSKLSGVKPSNTVAENKFSSPVVPAKCGDTTSEKQIGTQMGERNQEIILDIDKENVAGNSNSCTLIGNNEKLDTLTSSTSEEMCVTTESDSIKGSSKEATVDVPPANTNVEQQLQIEENATKTFKVPGNITTEKKRLCEVDTNIDNLKRLKCDLEAGDTHGEKPGETLNSVNSTDEISSPSKTSKSNYTISALCARRQLLQNPEAGGGNSTQVTSHERVSDLLNSKPTSMRLTGDVSEGIGGDKSNDNFYNLVKSKGTVSAEMYSEWSDKSKFKSDRACSSYNLFSSVPLHNNKNTFIPITDIDNFKTVPEPFDSTDSSFGLPLHPSDISNDIFASLQVPAGGHHSESISPTAAFLLAFPLVSTSKASELLSDEAACENNDSQPGMKTILQIGNLDCDTPVTKCVSVFSSIDGSSIVDSAPNDFSQDTLSSAILKNKSLHPSVDVGSFMQKHCVENNAHAVKCSNVDHIIPLKESSSFLQRTLQTSVSLKDNTSLSSKAIYQNPCSSNDKLTCQSRSEPTSVPSDDSTGMAPGSELGGTVPIKTSLKLNTSQQSTLFLNCEKQPDWLEITQTSQGTFPDFSTSASRSDCAVNYVLPSTLMSSSTNGEELHSSSRHHSSSILSWSTMNPSDNIQLSKPTSKLSHVQEAYPSSKVLTKTVEMQQLIPNHSGATSTSNQSQMIPGSSLPISNKLNVNAASYQSQNIVTCSDQGLLLSSKQNVSSSNFISSGSNSVGKKTFSSKQVECSSAEAIKVSSNSSGGVLYTHQQVDLRQGTETSSSSIAYPPSEVKQSKVNIPYYDNRASSQSMKSGLNSTSNNQSSKQSVSAPNYNHSAVNPELKQTSAVASYSHVTSLNSKESISNDHLMMNTYHHQSNNLSKQLDNSVSKKNISHFNHHNEAPADHSKQNASGINFNLENSSNMMQFGNNPVNSSPNHQEQFNDKSNSHEEHQVKPHSSQQRQHCARSNNKEPVPNLHRPPVNWMTAPDIRSHQHHTGPSFGNNSNMNSTQGLFYLSEHTKDPENVAAAFDQSTNFHCLDIPHSSQSLYKGNEIHLFGNETLENFHDNSAWSPNKNSGSSMLGNMMIPSTLPTLVGDLALGDNNISRPYLPPYNNDPQSCSKKSVKKSLNTTRRIADKAAKESNSVSGQAQECVASFLSVSQLVDTGSAGKNRANSSTKEANMSYTSFSEHETIVRHPTKQNLFKSGSSNYSTEALLSSSNTQQMSHFNHHRKRRSHGGPPYTNNYVATGMAYQNSSTATLQVQGPQTQFLPDLPRANDYPSTFLPSDAVPTFMLGNPPRPHRNNSYQLQNVSDRSAEDNSNAQKVHHPVSVPEPPSGRHRSGNNNSIGTSSSSTQVAPTSNIVDFGYMNMPSTMLQDDINFTNHPPPPPHPTFLPHHSYPMPSTQDTIYSAPRLTMHPPQNSNIQSPSATTLTNFHLSTIFPEINEKVIC</sequence>
<name>A0AAV7XUD8_9NEOP</name>
<evidence type="ECO:0008006" key="4">
    <source>
        <dbReference type="Google" id="ProtNLM"/>
    </source>
</evidence>